<dbReference type="PANTHER" id="PTHR35841:SF1">
    <property type="entry name" value="PHOSPHONATES-BINDING PERIPLASMIC PROTEIN"/>
    <property type="match status" value="1"/>
</dbReference>
<accession>A0ABS7F1G4</accession>
<keyword evidence="2" id="KW-0732">Signal</keyword>
<evidence type="ECO:0000256" key="1">
    <source>
        <dbReference type="ARBA" id="ARBA00007162"/>
    </source>
</evidence>
<evidence type="ECO:0000313" key="3">
    <source>
        <dbReference type="EMBL" id="MBW8269399.1"/>
    </source>
</evidence>
<dbReference type="NCBIfam" id="TIGR01098">
    <property type="entry name" value="3A0109s03R"/>
    <property type="match status" value="1"/>
</dbReference>
<comment type="caution">
    <text evidence="3">The sequence shown here is derived from an EMBL/GenBank/DDBJ whole genome shotgun (WGS) entry which is preliminary data.</text>
</comment>
<protein>
    <submittedName>
        <fullName evidence="3">Phosphate/phosphite/phosphonate ABC transporter substrate-binding protein</fullName>
    </submittedName>
</protein>
<comment type="similarity">
    <text evidence="1">Belongs to the phosphate/phosphite/phosphonate binding protein family.</text>
</comment>
<gene>
    <name evidence="3" type="primary">phnD</name>
    <name evidence="3" type="ORF">K1J50_07850</name>
</gene>
<dbReference type="PANTHER" id="PTHR35841">
    <property type="entry name" value="PHOSPHONATES-BINDING PERIPLASMIC PROTEIN"/>
    <property type="match status" value="1"/>
</dbReference>
<dbReference type="SUPFAM" id="SSF53850">
    <property type="entry name" value="Periplasmic binding protein-like II"/>
    <property type="match status" value="1"/>
</dbReference>
<dbReference type="CDD" id="cd01071">
    <property type="entry name" value="PBP2_PhnD_like"/>
    <property type="match status" value="1"/>
</dbReference>
<keyword evidence="4" id="KW-1185">Reference proteome</keyword>
<proteinExistence type="inferred from homology"/>
<dbReference type="Pfam" id="PF12974">
    <property type="entry name" value="Phosphonate-bd"/>
    <property type="match status" value="1"/>
</dbReference>
<dbReference type="Proteomes" id="UP001519924">
    <property type="component" value="Unassembled WGS sequence"/>
</dbReference>
<reference evidence="3 4" key="1">
    <citation type="submission" date="2021-08" db="EMBL/GenBank/DDBJ databases">
        <title>Caldovatus sediminis gen. nov., sp. nov., a moderately thermophilic bacterium isolated from a hot spring.</title>
        <authorList>
            <person name="Hu C.-J."/>
            <person name="Li W.-J."/>
            <person name="Xian W.-D."/>
        </authorList>
    </citation>
    <scope>NUCLEOTIDE SEQUENCE [LARGE SCALE GENOMIC DNA]</scope>
    <source>
        <strain evidence="3 4">SYSU G05006</strain>
    </source>
</reference>
<dbReference type="Gene3D" id="3.40.190.10">
    <property type="entry name" value="Periplasmic binding protein-like II"/>
    <property type="match status" value="2"/>
</dbReference>
<evidence type="ECO:0000313" key="4">
    <source>
        <dbReference type="Proteomes" id="UP001519924"/>
    </source>
</evidence>
<name>A0ABS7F1G4_9PROT</name>
<dbReference type="EMBL" id="JAHZUY010000014">
    <property type="protein sequence ID" value="MBW8269399.1"/>
    <property type="molecule type" value="Genomic_DNA"/>
</dbReference>
<dbReference type="InterPro" id="IPR005770">
    <property type="entry name" value="PhnD"/>
</dbReference>
<evidence type="ECO:0000256" key="2">
    <source>
        <dbReference type="ARBA" id="ARBA00022729"/>
    </source>
</evidence>
<sequence>MLLAAGAALGALPPPGGARAERRSSDPGIVFPAPGRRDWAREVPRLRIGVLGGENEADRLGRYGPYRDLLERTFEVPARLFLASDYAGVVQAFAARQLEIATMSPAAYAAAWIETNGGVEPILCTEEADGSISYVAVMVVRADSGITSLAEMRGRSIVWSDPNSASGYLIPRFSLRRQGINPDQYFSRTGFAGGHEQAIVAVLQRQYDAAVTWASGIGDEAQGFTRGALRSMVEKGMVDMRELRVIWRSEPIINGPTTVRADLPASFKEDMKLFHLALPRAHPEIYRQIERGGGAGYREVTHEQYRFMVELRREEARERRRRN</sequence>
<organism evidence="3 4">
    <name type="scientific">Caldovatus aquaticus</name>
    <dbReference type="NCBI Taxonomy" id="2865671"/>
    <lineage>
        <taxon>Bacteria</taxon>
        <taxon>Pseudomonadati</taxon>
        <taxon>Pseudomonadota</taxon>
        <taxon>Alphaproteobacteria</taxon>
        <taxon>Acetobacterales</taxon>
        <taxon>Roseomonadaceae</taxon>
        <taxon>Caldovatus</taxon>
    </lineage>
</organism>